<evidence type="ECO:0000313" key="3">
    <source>
        <dbReference type="Proteomes" id="UP001500192"/>
    </source>
</evidence>
<reference evidence="3" key="1">
    <citation type="journal article" date="2019" name="Int. J. Syst. Evol. Microbiol.">
        <title>The Global Catalogue of Microorganisms (GCM) 10K type strain sequencing project: providing services to taxonomists for standard genome sequencing and annotation.</title>
        <authorList>
            <consortium name="The Broad Institute Genomics Platform"/>
            <consortium name="The Broad Institute Genome Sequencing Center for Infectious Disease"/>
            <person name="Wu L."/>
            <person name="Ma J."/>
        </authorList>
    </citation>
    <scope>NUCLEOTIDE SEQUENCE [LARGE SCALE GENOMIC DNA]</scope>
    <source>
        <strain evidence="3">JCM 18054</strain>
    </source>
</reference>
<protein>
    <submittedName>
        <fullName evidence="2">Uncharacterized protein</fullName>
    </submittedName>
</protein>
<keyword evidence="3" id="KW-1185">Reference proteome</keyword>
<feature type="compositionally biased region" description="Polar residues" evidence="1">
    <location>
        <begin position="12"/>
        <end position="23"/>
    </location>
</feature>
<proteinExistence type="predicted"/>
<sequence>MDPVRPAPTPAANRNSSARGSKLTTRHYLRRTGRERRWEAEGRRGSREVRAVVGGAGRLGRRVGSGAVGSVVAGFAGGRAVGAESAETAGVWAGSQAGSAVGRLGPGCGDG</sequence>
<feature type="region of interest" description="Disordered" evidence="1">
    <location>
        <begin position="1"/>
        <end position="27"/>
    </location>
</feature>
<dbReference type="EMBL" id="BAABIB010000170">
    <property type="protein sequence ID" value="GAA4671072.1"/>
    <property type="molecule type" value="Genomic_DNA"/>
</dbReference>
<organism evidence="2 3">
    <name type="scientific">Amycolatopsis dongchuanensis</name>
    <dbReference type="NCBI Taxonomy" id="1070866"/>
    <lineage>
        <taxon>Bacteria</taxon>
        <taxon>Bacillati</taxon>
        <taxon>Actinomycetota</taxon>
        <taxon>Actinomycetes</taxon>
        <taxon>Pseudonocardiales</taxon>
        <taxon>Pseudonocardiaceae</taxon>
        <taxon>Amycolatopsis</taxon>
    </lineage>
</organism>
<comment type="caution">
    <text evidence="2">The sequence shown here is derived from an EMBL/GenBank/DDBJ whole genome shotgun (WGS) entry which is preliminary data.</text>
</comment>
<dbReference type="Proteomes" id="UP001500192">
    <property type="component" value="Unassembled WGS sequence"/>
</dbReference>
<evidence type="ECO:0000313" key="2">
    <source>
        <dbReference type="EMBL" id="GAA4671072.1"/>
    </source>
</evidence>
<accession>A0ABP8VT54</accession>
<evidence type="ECO:0000256" key="1">
    <source>
        <dbReference type="SAM" id="MobiDB-lite"/>
    </source>
</evidence>
<name>A0ABP8VT54_9PSEU</name>
<gene>
    <name evidence="2" type="ORF">GCM10023214_77410</name>
</gene>